<accession>A0A8S1K3C5</accession>
<dbReference type="Proteomes" id="UP000688137">
    <property type="component" value="Unassembled WGS sequence"/>
</dbReference>
<dbReference type="AlphaFoldDB" id="A0A8S1K3C5"/>
<comment type="caution">
    <text evidence="1">The sequence shown here is derived from an EMBL/GenBank/DDBJ whole genome shotgun (WGS) entry which is preliminary data.</text>
</comment>
<evidence type="ECO:0000313" key="2">
    <source>
        <dbReference type="Proteomes" id="UP000688137"/>
    </source>
</evidence>
<gene>
    <name evidence="1" type="ORF">PPRIM_AZ9-3.1.T0110390</name>
</gene>
<keyword evidence="2" id="KW-1185">Reference proteome</keyword>
<evidence type="ECO:0000313" key="1">
    <source>
        <dbReference type="EMBL" id="CAD8047360.1"/>
    </source>
</evidence>
<dbReference type="EMBL" id="CAJJDM010000008">
    <property type="protein sequence ID" value="CAD8047360.1"/>
    <property type="molecule type" value="Genomic_DNA"/>
</dbReference>
<organism evidence="1 2">
    <name type="scientific">Paramecium primaurelia</name>
    <dbReference type="NCBI Taxonomy" id="5886"/>
    <lineage>
        <taxon>Eukaryota</taxon>
        <taxon>Sar</taxon>
        <taxon>Alveolata</taxon>
        <taxon>Ciliophora</taxon>
        <taxon>Intramacronucleata</taxon>
        <taxon>Oligohymenophorea</taxon>
        <taxon>Peniculida</taxon>
        <taxon>Parameciidae</taxon>
        <taxon>Paramecium</taxon>
    </lineage>
</organism>
<reference evidence="1" key="1">
    <citation type="submission" date="2021-01" db="EMBL/GenBank/DDBJ databases">
        <authorList>
            <consortium name="Genoscope - CEA"/>
            <person name="William W."/>
        </authorList>
    </citation>
    <scope>NUCLEOTIDE SEQUENCE</scope>
</reference>
<name>A0A8S1K3C5_PARPR</name>
<sequence>MNEILSQQSLRYQGSKNQFGLIEIEQILKYKIFNYQGSFYQNNNVILKYYINKEFQVFLRIRN</sequence>
<protein>
    <submittedName>
        <fullName evidence="1">Uncharacterized protein</fullName>
    </submittedName>
</protein>
<proteinExistence type="predicted"/>